<reference evidence="1" key="1">
    <citation type="submission" date="2023-06" db="EMBL/GenBank/DDBJ databases">
        <authorList>
            <person name="Jiang Y."/>
            <person name="Liu Q."/>
        </authorList>
    </citation>
    <scope>NUCLEOTIDE SEQUENCE</scope>
    <source>
        <strain evidence="1">CGMCC 1.12090</strain>
    </source>
</reference>
<gene>
    <name evidence="1" type="ORF">Q2T77_37365</name>
</gene>
<evidence type="ECO:0008006" key="3">
    <source>
        <dbReference type="Google" id="ProtNLM"/>
    </source>
</evidence>
<sequence length="209" mass="23597">MAILGNPNLDVRRTNRAIDELMEVTTNPRHRFMLEAYYRHRFLEIGGRYEEIFAPDMTVASPLYHFEVGGNSATLDGAEAVKGFYAAWAQTNQSIFYVEDEQIAVADNFIASVATMYQQTHGKTLAGNGIAVDDENAYYLMRVPGVQMFWPYDDQCRLIGEDVWEPRGAERTLTKLTASEVLTSEQAGKLLEPLIKPLRCFEEAMLQSA</sequence>
<dbReference type="RefSeq" id="WP_301816326.1">
    <property type="nucleotide sequence ID" value="NZ_JAUJZH010000053.1"/>
</dbReference>
<evidence type="ECO:0000313" key="2">
    <source>
        <dbReference type="Proteomes" id="UP001169027"/>
    </source>
</evidence>
<proteinExistence type="predicted"/>
<name>A0ABT8SG50_9BURK</name>
<evidence type="ECO:0000313" key="1">
    <source>
        <dbReference type="EMBL" id="MDO1537913.1"/>
    </source>
</evidence>
<organism evidence="1 2">
    <name type="scientific">Variovorax ginsengisoli</name>
    <dbReference type="NCBI Taxonomy" id="363844"/>
    <lineage>
        <taxon>Bacteria</taxon>
        <taxon>Pseudomonadati</taxon>
        <taxon>Pseudomonadota</taxon>
        <taxon>Betaproteobacteria</taxon>
        <taxon>Burkholderiales</taxon>
        <taxon>Comamonadaceae</taxon>
        <taxon>Variovorax</taxon>
    </lineage>
</organism>
<comment type="caution">
    <text evidence="1">The sequence shown here is derived from an EMBL/GenBank/DDBJ whole genome shotgun (WGS) entry which is preliminary data.</text>
</comment>
<protein>
    <recommendedName>
        <fullName evidence="3">SnoaL-like domain-containing protein</fullName>
    </recommendedName>
</protein>
<keyword evidence="2" id="KW-1185">Reference proteome</keyword>
<dbReference type="EMBL" id="JAUKVY010000053">
    <property type="protein sequence ID" value="MDO1537913.1"/>
    <property type="molecule type" value="Genomic_DNA"/>
</dbReference>
<accession>A0ABT8SG50</accession>
<dbReference type="Proteomes" id="UP001169027">
    <property type="component" value="Unassembled WGS sequence"/>
</dbReference>